<comment type="caution">
    <text evidence="2">The sequence shown here is derived from an EMBL/GenBank/DDBJ whole genome shotgun (WGS) entry which is preliminary data.</text>
</comment>
<keyword evidence="3" id="KW-1185">Reference proteome</keyword>
<dbReference type="RefSeq" id="WP_170957570.1">
    <property type="nucleotide sequence ID" value="NZ_CASNSU010000012.1"/>
</dbReference>
<dbReference type="Proteomes" id="UP000297635">
    <property type="component" value="Unassembled WGS sequence"/>
</dbReference>
<sequence length="95" mass="11344">MSRNDFEECTPSEFSGIYEAWSHREERLERGRWERTRMECLCLLQPYSKRTLKPKDVMNFPWDNPKDDSAAGSGTDETREEIMTRYREAKRAYGL</sequence>
<dbReference type="EMBL" id="SJSA01000002">
    <property type="protein sequence ID" value="TGG37096.1"/>
    <property type="molecule type" value="Genomic_DNA"/>
</dbReference>
<organism evidence="2 3">
    <name type="scientific">Duncaniella freteri</name>
    <dbReference type="NCBI Taxonomy" id="2530391"/>
    <lineage>
        <taxon>Bacteria</taxon>
        <taxon>Pseudomonadati</taxon>
        <taxon>Bacteroidota</taxon>
        <taxon>Bacteroidia</taxon>
        <taxon>Bacteroidales</taxon>
        <taxon>Muribaculaceae</taxon>
        <taxon>Duncaniella</taxon>
    </lineage>
</organism>
<feature type="region of interest" description="Disordered" evidence="1">
    <location>
        <begin position="58"/>
        <end position="79"/>
    </location>
</feature>
<evidence type="ECO:0000256" key="1">
    <source>
        <dbReference type="SAM" id="MobiDB-lite"/>
    </source>
</evidence>
<name>A0A4Z0V5T1_9BACT</name>
<protein>
    <submittedName>
        <fullName evidence="2">Uncharacterized protein</fullName>
    </submittedName>
</protein>
<accession>A0A4Z0V5T1</accession>
<reference evidence="2 3" key="1">
    <citation type="submission" date="2019-02" db="EMBL/GenBank/DDBJ databases">
        <title>Isolation and identification of novel species under the genus Muribaculum.</title>
        <authorList>
            <person name="Miyake S."/>
            <person name="Ding Y."/>
            <person name="Low A."/>
            <person name="Soh M."/>
            <person name="Seedorf H."/>
        </authorList>
    </citation>
    <scope>NUCLEOTIDE SEQUENCE [LARGE SCALE GENOMIC DNA]</scope>
    <source>
        <strain evidence="2 3">TLL-A3</strain>
    </source>
</reference>
<gene>
    <name evidence="2" type="ORF">EZ315_14940</name>
</gene>
<evidence type="ECO:0000313" key="3">
    <source>
        <dbReference type="Proteomes" id="UP000297635"/>
    </source>
</evidence>
<evidence type="ECO:0000313" key="2">
    <source>
        <dbReference type="EMBL" id="TGG37096.1"/>
    </source>
</evidence>
<dbReference type="AlphaFoldDB" id="A0A4Z0V5T1"/>
<proteinExistence type="predicted"/>